<dbReference type="InterPro" id="IPR029063">
    <property type="entry name" value="SAM-dependent_MTases_sf"/>
</dbReference>
<evidence type="ECO:0000313" key="2">
    <source>
        <dbReference type="EMBL" id="KAK2725868.1"/>
    </source>
</evidence>
<accession>A0AA88ID02</accession>
<feature type="compositionally biased region" description="Basic and acidic residues" evidence="1">
    <location>
        <begin position="426"/>
        <end position="435"/>
    </location>
</feature>
<dbReference type="AlphaFoldDB" id="A0AA88ID02"/>
<organism evidence="2 3">
    <name type="scientific">Artemia franciscana</name>
    <name type="common">Brine shrimp</name>
    <name type="synonym">Artemia sanfranciscana</name>
    <dbReference type="NCBI Taxonomy" id="6661"/>
    <lineage>
        <taxon>Eukaryota</taxon>
        <taxon>Metazoa</taxon>
        <taxon>Ecdysozoa</taxon>
        <taxon>Arthropoda</taxon>
        <taxon>Crustacea</taxon>
        <taxon>Branchiopoda</taxon>
        <taxon>Anostraca</taxon>
        <taxon>Artemiidae</taxon>
        <taxon>Artemia</taxon>
    </lineage>
</organism>
<evidence type="ECO:0000313" key="3">
    <source>
        <dbReference type="Proteomes" id="UP001187531"/>
    </source>
</evidence>
<dbReference type="Proteomes" id="UP001187531">
    <property type="component" value="Unassembled WGS sequence"/>
</dbReference>
<sequence>MAERWNFIHAQVLQLTFVIKHDFDQTLKNGIKLEYTLFPISKPLTKPLQCYKGQSFATVQTSVKTKVNEASVLEIIATQSARQTRSIVPTVDTTVQVTAFKTNTNLVIPGDNGSNKNNFGRKDDTKSCKDKGVHNIGEFCLDSENALDGYNFIWSLKFAQGLENIIKNGSILDLGAGLGNYGRYFLRKKEAIFPSKFREKEEEVFFSKVPHVINAPQIVSHYEGYDGTLNIAILTSGFIKHLVLATPQELRRKFDWVISVEAGEHIPLEFESVFIDNLIRHACKGIVMTYSIIKALSSDQNSSYIREQMDEKGWKICESVQKYLRNVADLWYLKNTVMVFVPKGVSRHTCLDNKKCPIKTQRLPKSGKNLPLTDLDYADEVGLFSDPEHALKKLDAIVEWSNLIGLNTNTNLVVPDDNGSNKNNQGRKDDTKSCKDKGVHNNGEFCLDSENALDGYNFIWSLKFAQGLENILKNSSILDLGAGLGNYGRYFLRKKEAIFPSKFREKEEEVFFSKVPHVVNTPQIVSHYEGYDGTLNIAILTSGFIKHLVLATPQDLRRKFDWVISVEAGEHIPLEFESVFIDNLIRHACKGIVMTYSIIKALSSDQNSSYIREQMDEKGWKICESVQKYLHNVADLWYLKSTVMVFVPKGVSRHTCQDNKSVFCV</sequence>
<name>A0AA88ID02_ARTSF</name>
<comment type="caution">
    <text evidence="2">The sequence shown here is derived from an EMBL/GenBank/DDBJ whole genome shotgun (WGS) entry which is preliminary data.</text>
</comment>
<protein>
    <recommendedName>
        <fullName evidence="4">Methyltransferase</fullName>
    </recommendedName>
</protein>
<reference evidence="2" key="1">
    <citation type="submission" date="2023-07" db="EMBL/GenBank/DDBJ databases">
        <title>Chromosome-level genome assembly of Artemia franciscana.</title>
        <authorList>
            <person name="Jo E."/>
        </authorList>
    </citation>
    <scope>NUCLEOTIDE SEQUENCE</scope>
    <source>
        <tissue evidence="2">Whole body</tissue>
    </source>
</reference>
<gene>
    <name evidence="2" type="ORF">QYM36_000365</name>
</gene>
<feature type="compositionally biased region" description="Polar residues" evidence="1">
    <location>
        <begin position="414"/>
        <end position="424"/>
    </location>
</feature>
<dbReference type="SUPFAM" id="SSF53335">
    <property type="entry name" value="S-adenosyl-L-methionine-dependent methyltransferases"/>
    <property type="match status" value="1"/>
</dbReference>
<evidence type="ECO:0000256" key="1">
    <source>
        <dbReference type="SAM" id="MobiDB-lite"/>
    </source>
</evidence>
<feature type="region of interest" description="Disordered" evidence="1">
    <location>
        <begin position="414"/>
        <end position="435"/>
    </location>
</feature>
<evidence type="ECO:0008006" key="4">
    <source>
        <dbReference type="Google" id="ProtNLM"/>
    </source>
</evidence>
<proteinExistence type="predicted"/>
<dbReference type="EMBL" id="JAVRJZ010000002">
    <property type="protein sequence ID" value="KAK2725868.1"/>
    <property type="molecule type" value="Genomic_DNA"/>
</dbReference>
<keyword evidence="3" id="KW-1185">Reference proteome</keyword>